<dbReference type="EMBL" id="LR862149">
    <property type="protein sequence ID" value="CAD1831722.1"/>
    <property type="molecule type" value="Genomic_DNA"/>
</dbReference>
<protein>
    <recommendedName>
        <fullName evidence="14">PHD-type domain-containing protein</fullName>
    </recommendedName>
</protein>
<dbReference type="GO" id="GO:0016740">
    <property type="term" value="F:transferase activity"/>
    <property type="evidence" value="ECO:0007669"/>
    <property type="project" value="UniProtKB-KW"/>
</dbReference>
<keyword evidence="10" id="KW-0539">Nucleus</keyword>
<comment type="subcellular location">
    <subcellularLocation>
        <location evidence="1">Nucleus</location>
    </subcellularLocation>
</comment>
<dbReference type="SMART" id="SM00249">
    <property type="entry name" value="PHD"/>
    <property type="match status" value="1"/>
</dbReference>
<evidence type="ECO:0000256" key="12">
    <source>
        <dbReference type="SAM" id="Coils"/>
    </source>
</evidence>
<feature type="compositionally biased region" description="Polar residues" evidence="13">
    <location>
        <begin position="1304"/>
        <end position="1313"/>
    </location>
</feature>
<evidence type="ECO:0000256" key="8">
    <source>
        <dbReference type="ARBA" id="ARBA00023125"/>
    </source>
</evidence>
<dbReference type="InterPro" id="IPR028941">
    <property type="entry name" value="WHIM2_dom"/>
</dbReference>
<dbReference type="Gene3D" id="1.20.920.10">
    <property type="entry name" value="Bromodomain-like"/>
    <property type="match status" value="1"/>
</dbReference>
<evidence type="ECO:0000256" key="2">
    <source>
        <dbReference type="ARBA" id="ARBA00022679"/>
    </source>
</evidence>
<evidence type="ECO:0000256" key="4">
    <source>
        <dbReference type="ARBA" id="ARBA00022771"/>
    </source>
</evidence>
<keyword evidence="7" id="KW-0103">Bromodomain</keyword>
<name>A0A6V7PLF7_ANACO</name>
<keyword evidence="8" id="KW-0238">DNA-binding</keyword>
<dbReference type="InterPro" id="IPR003889">
    <property type="entry name" value="FYrich_C"/>
</dbReference>
<feature type="region of interest" description="Disordered" evidence="13">
    <location>
        <begin position="1463"/>
        <end position="1494"/>
    </location>
</feature>
<feature type="region of interest" description="Disordered" evidence="13">
    <location>
        <begin position="1294"/>
        <end position="1321"/>
    </location>
</feature>
<keyword evidence="5" id="KW-0862">Zinc</keyword>
<dbReference type="SUPFAM" id="SSF57903">
    <property type="entry name" value="FYVE/PHD zinc finger"/>
    <property type="match status" value="1"/>
</dbReference>
<evidence type="ECO:0000256" key="1">
    <source>
        <dbReference type="ARBA" id="ARBA00004123"/>
    </source>
</evidence>
<dbReference type="Pfam" id="PF15612">
    <property type="entry name" value="WHIM1"/>
    <property type="match status" value="1"/>
</dbReference>
<evidence type="ECO:0000313" key="15">
    <source>
        <dbReference type="EMBL" id="CAD1831722.1"/>
    </source>
</evidence>
<feature type="domain" description="PHD-type" evidence="14">
    <location>
        <begin position="1007"/>
        <end position="1057"/>
    </location>
</feature>
<feature type="compositionally biased region" description="Basic and acidic residues" evidence="13">
    <location>
        <begin position="1472"/>
        <end position="1494"/>
    </location>
</feature>
<evidence type="ECO:0000256" key="7">
    <source>
        <dbReference type="ARBA" id="ARBA00023117"/>
    </source>
</evidence>
<dbReference type="InterPro" id="IPR003888">
    <property type="entry name" value="FYrich_N"/>
</dbReference>
<evidence type="ECO:0000256" key="3">
    <source>
        <dbReference type="ARBA" id="ARBA00022723"/>
    </source>
</evidence>
<dbReference type="InterPro" id="IPR019787">
    <property type="entry name" value="Znf_PHD-finger"/>
</dbReference>
<sequence length="1824" mass="204201">MELFSSGFIAPLQQLSPHTKNAYYFKEDVGTITGAFKSSSEGRNDFVSAFDLSQVGINSSFTSMDIDRTDGSGILRRLPPTRRRKKDFSSISMSTSFAENQDCLRDSSVADPSSDTEAMESRFMGVRSFSSAPKYLMDKSDSRGSRHFGVEFPVQYEDFFVIDLGQIDLRSTYHDSKQIWPVGFTSVWHDKCTGSLFECEVSDGGNTGPVFKVRRIPCSEFPIPNASIVLLHNNACKADITERTGSSSAIFDASKDKDDEISMLLIDPCEIDQDFLSCFSSDFNGTGKDKYSMQKDMQKPPTPKMIFESKSWEGSLKKRLCMRDQIGEIYVEGESPSSVWKILSRTFVDACRQAYNQSGNLQFCCRHNNGFLSLKPGNQNQQNIELFSPLMRFSSSFARNGIPQIVQNESDLVTTCDSLAEWLNQDRFGLDVGFVQEIIENLPGSRACAQYQFLSDRSGFSTSLTVASGLLSAMQKNGEKCGEVVSYGLYKVPRLQYSAEGQHLGDHRPPPGKPISSKLPVELAGDVFQIWEFLWRFHEIFGLKDPPSFEVLEEELIDPWPVGSSKEKQAKEIQHFRDQTSVFTENGSCLNVLPTNDSDSASGENRPMLIPIETASAREASQVKLAERTLGRCSGIALAKAHTSLLKLLIHELVQKVAIFVDPNIEVRESKPRRGRKKDIDSSLSTKDTKIDILTLNELTWPELARRYVLAVSSNSGCMDSLDISVREGVKLYRCLQGDGGVLCGSLSGVAGMEADSLLLADAERQICDSTNQEKEVILMDFTDSDAATSPEPVVHCRTLPEWAQPLEPVRKLPTNVGTRIRKCIYDSLGRKPPEWAKKILEHSISKEVYKGNASGPTKKAVLSVLAEACSENRPKRPEKKQNRSPVSVSDVIMKKCRVALRRAISADESKVFCNLLGTTLLNSCNENEDEGILGFPAMVSRPLDFRTIDFRLAAGVYYGLHDVFLEDVREKFANSAATENLGADMQQEVHDILLTANQLPKAPWDEGVCKVCGIDKDDDSVLLCDTCDSEYHMYCLNPPLARIPEGNWYCPSCITGQSNMQNAEQSAQVVKRHQRRHLGEGSRVFQEALNQLAVTMEEREYWEFSIEQRVFLLKFLCDEVLNTALIREHLEQCADKSVDLQQKLRTLLLEWRNLKFKEELLVIKAAKESLNKCNGISDIQREEVTTTCSSDVKLGEHEQHFSNNSRISLENPLQGPSIASENCVEETEQSNFSVNLNHLPEGDKNIGYNNQSLITIAQEISEEARGEVQNVAEHVNIQLRVLDVEVHSCDRESLESDKDQLVQGDQSKSNPGSIEPETGNLEMDSLKSEISQLQDSIASLESQLMTISLRREYLGRDSLGRLYWVIGDLVNGLDKQSSSSFVVYDSETEVQFLVNWLNDNDPRERELKDCIMQWQRLLFLQETQSSNDVQSALKSFLSEKIETQHLMAKASAVLENRHNCGKCTQSNPTSDEGKESDDLSKGKGVKSEGIREKDHFDEVGTDEMSRTKRLNNSTKLFNFARKTCPYDFEEISKKFIVRSSNKELVQEIGLIGSNGVPSFGPGAPFFLDLPLVFNQEMADTSLNASFASSDECSIVQNHEQVPKSKKSSLDSSSREGPSCAADGIKDLAGGHSCTVPPESSLRPIAGRTSQILKQLKINLLDMDAALPDEALKPSKCQVTKRCRWRAFVKAAESIFEMVQATILLECMIKTEYLKNGWWYWSSLTTAAKTPTVTSLALRIYTLDNSIIYTRNLFPVRIQQKIPSQQTRLGRSEKMQKCDNSHIFEYTAEVISSILRIFMWRLMSHSTKNYTPTDGAMWSGSCST</sequence>
<keyword evidence="3" id="KW-0479">Metal-binding</keyword>
<dbReference type="InterPro" id="IPR028942">
    <property type="entry name" value="WHIM1_dom"/>
</dbReference>
<keyword evidence="12" id="KW-0175">Coiled coil</keyword>
<dbReference type="InterPro" id="IPR013083">
    <property type="entry name" value="Znf_RING/FYVE/PHD"/>
</dbReference>
<keyword evidence="9" id="KW-0804">Transcription</keyword>
<dbReference type="PANTHER" id="PTHR47162:SF10">
    <property type="entry name" value="METHYL-CPG-BINDING DOMAIN-CONTAINING PROTEIN 9 ISOFORM X1"/>
    <property type="match status" value="1"/>
</dbReference>
<dbReference type="InterPro" id="IPR001965">
    <property type="entry name" value="Znf_PHD"/>
</dbReference>
<reference evidence="15" key="1">
    <citation type="submission" date="2020-07" db="EMBL/GenBank/DDBJ databases">
        <authorList>
            <person name="Lin J."/>
        </authorList>
    </citation>
    <scope>NUCLEOTIDE SEQUENCE</scope>
</reference>
<dbReference type="InterPro" id="IPR019786">
    <property type="entry name" value="Zinc_finger_PHD-type_CS"/>
</dbReference>
<dbReference type="CDD" id="cd15519">
    <property type="entry name" value="PHD1_Lid2p_like"/>
    <property type="match status" value="1"/>
</dbReference>
<dbReference type="Pfam" id="PF00628">
    <property type="entry name" value="PHD"/>
    <property type="match status" value="1"/>
</dbReference>
<keyword evidence="4 11" id="KW-0863">Zinc-finger</keyword>
<dbReference type="InterPro" id="IPR036427">
    <property type="entry name" value="Bromodomain-like_sf"/>
</dbReference>
<keyword evidence="6" id="KW-0805">Transcription regulation</keyword>
<dbReference type="PROSITE" id="PS51542">
    <property type="entry name" value="FYRN"/>
    <property type="match status" value="1"/>
</dbReference>
<organism evidence="15">
    <name type="scientific">Ananas comosus var. bracteatus</name>
    <name type="common">red pineapple</name>
    <dbReference type="NCBI Taxonomy" id="296719"/>
    <lineage>
        <taxon>Eukaryota</taxon>
        <taxon>Viridiplantae</taxon>
        <taxon>Streptophyta</taxon>
        <taxon>Embryophyta</taxon>
        <taxon>Tracheophyta</taxon>
        <taxon>Spermatophyta</taxon>
        <taxon>Magnoliopsida</taxon>
        <taxon>Liliopsida</taxon>
        <taxon>Poales</taxon>
        <taxon>Bromeliaceae</taxon>
        <taxon>Bromelioideae</taxon>
        <taxon>Ananas</taxon>
    </lineage>
</organism>
<evidence type="ECO:0000256" key="6">
    <source>
        <dbReference type="ARBA" id="ARBA00023015"/>
    </source>
</evidence>
<dbReference type="PROSITE" id="PS01359">
    <property type="entry name" value="ZF_PHD_1"/>
    <property type="match status" value="1"/>
</dbReference>
<evidence type="ECO:0000256" key="9">
    <source>
        <dbReference type="ARBA" id="ARBA00023163"/>
    </source>
</evidence>
<accession>A0A6V7PLF7</accession>
<dbReference type="Pfam" id="PF15613">
    <property type="entry name" value="WSD"/>
    <property type="match status" value="1"/>
</dbReference>
<dbReference type="GO" id="GO:0003677">
    <property type="term" value="F:DNA binding"/>
    <property type="evidence" value="ECO:0007669"/>
    <property type="project" value="UniProtKB-KW"/>
</dbReference>
<dbReference type="Gene3D" id="3.30.160.360">
    <property type="match status" value="1"/>
</dbReference>
<dbReference type="PROSITE" id="PS50016">
    <property type="entry name" value="ZF_PHD_2"/>
    <property type="match status" value="1"/>
</dbReference>
<keyword evidence="2" id="KW-0808">Transferase</keyword>
<evidence type="ECO:0000259" key="14">
    <source>
        <dbReference type="PROSITE" id="PS50016"/>
    </source>
</evidence>
<dbReference type="PANTHER" id="PTHR47162">
    <property type="entry name" value="OS02G0192300 PROTEIN"/>
    <property type="match status" value="1"/>
</dbReference>
<evidence type="ECO:0000256" key="11">
    <source>
        <dbReference type="PROSITE-ProRule" id="PRU00146"/>
    </source>
</evidence>
<evidence type="ECO:0000256" key="10">
    <source>
        <dbReference type="ARBA" id="ARBA00023242"/>
    </source>
</evidence>
<dbReference type="PROSITE" id="PS51543">
    <property type="entry name" value="FYRC"/>
    <property type="match status" value="1"/>
</dbReference>
<dbReference type="InterPro" id="IPR011011">
    <property type="entry name" value="Znf_FYVE_PHD"/>
</dbReference>
<dbReference type="GO" id="GO:0005634">
    <property type="term" value="C:nucleus"/>
    <property type="evidence" value="ECO:0007669"/>
    <property type="project" value="UniProtKB-SubCell"/>
</dbReference>
<feature type="coiled-coil region" evidence="12">
    <location>
        <begin position="1324"/>
        <end position="1351"/>
    </location>
</feature>
<dbReference type="GO" id="GO:0140993">
    <property type="term" value="F:histone modifying activity"/>
    <property type="evidence" value="ECO:0007669"/>
    <property type="project" value="UniProtKB-ARBA"/>
</dbReference>
<dbReference type="GO" id="GO:0000785">
    <property type="term" value="C:chromatin"/>
    <property type="evidence" value="ECO:0007669"/>
    <property type="project" value="UniProtKB-ARBA"/>
</dbReference>
<evidence type="ECO:0000256" key="5">
    <source>
        <dbReference type="ARBA" id="ARBA00022833"/>
    </source>
</evidence>
<proteinExistence type="predicted"/>
<gene>
    <name evidence="15" type="ORF">CB5_LOCUS14933</name>
</gene>
<feature type="region of interest" description="Disordered" evidence="13">
    <location>
        <begin position="1598"/>
        <end position="1619"/>
    </location>
</feature>
<evidence type="ECO:0000256" key="13">
    <source>
        <dbReference type="SAM" id="MobiDB-lite"/>
    </source>
</evidence>
<dbReference type="Gene3D" id="3.30.40.10">
    <property type="entry name" value="Zinc/RING finger domain, C3HC4 (zinc finger)"/>
    <property type="match status" value="1"/>
</dbReference>
<dbReference type="GO" id="GO:0008270">
    <property type="term" value="F:zinc ion binding"/>
    <property type="evidence" value="ECO:0007669"/>
    <property type="project" value="UniProtKB-KW"/>
</dbReference>